<keyword evidence="10" id="KW-1185">Reference proteome</keyword>
<evidence type="ECO:0000313" key="9">
    <source>
        <dbReference type="EMBL" id="GGP19954.1"/>
    </source>
</evidence>
<comment type="caution">
    <text evidence="9">The sequence shown here is derived from an EMBL/GenBank/DDBJ whole genome shotgun (WGS) entry which is preliminary data.</text>
</comment>
<keyword evidence="4 7" id="KW-0479">Metal-binding</keyword>
<feature type="binding site" evidence="7">
    <location>
        <position position="325"/>
    </location>
    <ligand>
        <name>[4Fe-4S] cluster</name>
        <dbReference type="ChEBI" id="CHEBI:49883"/>
    </ligand>
</feature>
<keyword evidence="2 7" id="KW-0639">Primosome</keyword>
<dbReference type="InterPro" id="IPR023642">
    <property type="entry name" value="DNA_primase_lsu_PriL"/>
</dbReference>
<dbReference type="AlphaFoldDB" id="A0A830GS32"/>
<dbReference type="SUPFAM" id="SSF140914">
    <property type="entry name" value="PriB N-terminal domain-like"/>
    <property type="match status" value="1"/>
</dbReference>
<dbReference type="PANTHER" id="PTHR10537">
    <property type="entry name" value="DNA PRIMASE LARGE SUBUNIT"/>
    <property type="match status" value="1"/>
</dbReference>
<dbReference type="Pfam" id="PF04104">
    <property type="entry name" value="DNA_primase_lrg"/>
    <property type="match status" value="1"/>
</dbReference>
<dbReference type="GO" id="GO:1990077">
    <property type="term" value="C:primosome complex"/>
    <property type="evidence" value="ECO:0007669"/>
    <property type="project" value="UniProtKB-KW"/>
</dbReference>
<evidence type="ECO:0000256" key="4">
    <source>
        <dbReference type="ARBA" id="ARBA00022723"/>
    </source>
</evidence>
<accession>A0A830GS32</accession>
<comment type="cofactor">
    <cofactor evidence="7">
        <name>[4Fe-4S] cluster</name>
        <dbReference type="ChEBI" id="CHEBI:49883"/>
    </cofactor>
    <text evidence="7">Binds 1 [4Fe-4S] cluster.</text>
</comment>
<evidence type="ECO:0000256" key="7">
    <source>
        <dbReference type="HAMAP-Rule" id="MF_00701"/>
    </source>
</evidence>
<keyword evidence="5 7" id="KW-0408">Iron</keyword>
<evidence type="ECO:0000256" key="1">
    <source>
        <dbReference type="ARBA" id="ARBA00022485"/>
    </source>
</evidence>
<feature type="binding site" evidence="7">
    <location>
        <position position="340"/>
    </location>
    <ligand>
        <name>[4Fe-4S] cluster</name>
        <dbReference type="ChEBI" id="CHEBI:49883"/>
    </ligand>
</feature>
<dbReference type="EMBL" id="BMNL01000001">
    <property type="protein sequence ID" value="GGP19954.1"/>
    <property type="molecule type" value="Genomic_DNA"/>
</dbReference>
<comment type="subunit">
    <text evidence="7">Heterodimer of a small subunit (PriS) and a large subunit (PriL).</text>
</comment>
<dbReference type="PANTHER" id="PTHR10537:SF3">
    <property type="entry name" value="DNA PRIMASE LARGE SUBUNIT"/>
    <property type="match status" value="1"/>
</dbReference>
<keyword evidence="1 7" id="KW-0004">4Fe-4S</keyword>
<dbReference type="GO" id="GO:0046872">
    <property type="term" value="F:metal ion binding"/>
    <property type="evidence" value="ECO:0007669"/>
    <property type="project" value="UniProtKB-KW"/>
</dbReference>
<comment type="similarity">
    <text evidence="7">Belongs to the eukaryotic-type primase large subunit family.</text>
</comment>
<protein>
    <recommendedName>
        <fullName evidence="7">DNA primase large subunit PriL</fullName>
    </recommendedName>
</protein>
<dbReference type="GO" id="GO:0051539">
    <property type="term" value="F:4 iron, 4 sulfur cluster binding"/>
    <property type="evidence" value="ECO:0007669"/>
    <property type="project" value="UniProtKB-UniRule"/>
</dbReference>
<feature type="domain" description="DNA primase large subunit C-terminal" evidence="8">
    <location>
        <begin position="237"/>
        <end position="338"/>
    </location>
</feature>
<keyword evidence="3 7" id="KW-0235">DNA replication</keyword>
<dbReference type="GO" id="GO:0006269">
    <property type="term" value="P:DNA replication, synthesis of primer"/>
    <property type="evidence" value="ECO:0007669"/>
    <property type="project" value="UniProtKB-UniRule"/>
</dbReference>
<dbReference type="RefSeq" id="WP_229657636.1">
    <property type="nucleotide sequence ID" value="NZ_BMNL01000001.1"/>
</dbReference>
<evidence type="ECO:0000256" key="2">
    <source>
        <dbReference type="ARBA" id="ARBA00022515"/>
    </source>
</evidence>
<evidence type="ECO:0000256" key="6">
    <source>
        <dbReference type="ARBA" id="ARBA00023014"/>
    </source>
</evidence>
<dbReference type="GO" id="GO:0003899">
    <property type="term" value="F:DNA-directed RNA polymerase activity"/>
    <property type="evidence" value="ECO:0007669"/>
    <property type="project" value="InterPro"/>
</dbReference>
<name>A0A830GS32_9CREN</name>
<reference evidence="9" key="2">
    <citation type="submission" date="2020-09" db="EMBL/GenBank/DDBJ databases">
        <authorList>
            <person name="Sun Q."/>
            <person name="Ohkuma M."/>
        </authorList>
    </citation>
    <scope>NUCLEOTIDE SEQUENCE</scope>
    <source>
        <strain evidence="9">JCM 10088</strain>
    </source>
</reference>
<dbReference type="Proteomes" id="UP000610960">
    <property type="component" value="Unassembled WGS sequence"/>
</dbReference>
<proteinExistence type="inferred from homology"/>
<evidence type="ECO:0000313" key="10">
    <source>
        <dbReference type="Proteomes" id="UP000610960"/>
    </source>
</evidence>
<feature type="binding site" evidence="7">
    <location>
        <position position="334"/>
    </location>
    <ligand>
        <name>[4Fe-4S] cluster</name>
        <dbReference type="ChEBI" id="CHEBI:49883"/>
    </ligand>
</feature>
<evidence type="ECO:0000256" key="3">
    <source>
        <dbReference type="ARBA" id="ARBA00022705"/>
    </source>
</evidence>
<dbReference type="Pfam" id="PF26466">
    <property type="entry name" value="DNA_primase_lrg_N"/>
    <property type="match status" value="1"/>
</dbReference>
<keyword evidence="6 7" id="KW-0411">Iron-sulfur</keyword>
<organism evidence="9 10">
    <name type="scientific">Thermocladium modestius</name>
    <dbReference type="NCBI Taxonomy" id="62609"/>
    <lineage>
        <taxon>Archaea</taxon>
        <taxon>Thermoproteota</taxon>
        <taxon>Thermoprotei</taxon>
        <taxon>Thermoproteales</taxon>
        <taxon>Thermoproteaceae</taxon>
        <taxon>Thermocladium</taxon>
    </lineage>
</organism>
<dbReference type="GO" id="GO:0006270">
    <property type="term" value="P:DNA replication initiation"/>
    <property type="evidence" value="ECO:0007669"/>
    <property type="project" value="TreeGrafter"/>
</dbReference>
<evidence type="ECO:0000259" key="8">
    <source>
        <dbReference type="Pfam" id="PF04104"/>
    </source>
</evidence>
<dbReference type="InterPro" id="IPR058560">
    <property type="entry name" value="DNA_primase_C"/>
</dbReference>
<sequence length="367" mass="41197">MLPACVSEDLDAFIAKYPFTEEAIRRLDKVGIKIEDLTKPDAKDLVDGAVQFLGDLLSRGERAREPATSDAVNAVLLHLIAMAAAAHLNPRAWRRIADAESKLFSSKLSREEPACIMYIAREFNLQVKPTGNVVYGNLARLFDFGINVWDYLRTMPRNDPYWSLGSRPLVKGYVLVRRGDLVRLVEEAVEARVMNIIKSFSEEKDIIAKIIEPAKDALANLQERTNIKYEPANVKVTTLYPPCIDSIMKEMKGGGNPSHMARFAYAAFMINALTDYEGLSIEEAVERVVDDFKPVADFNERITRYQVEHIAGARGGRNKYLPPSCQEMNSLGLCPTNLGCGTRNPLQYYAKSRKTMQARQKERNSSS</sequence>
<dbReference type="InterPro" id="IPR007238">
    <property type="entry name" value="DNA_primase_lsu_euk/arc"/>
</dbReference>
<reference evidence="9" key="1">
    <citation type="journal article" date="2014" name="Int. J. Syst. Evol. Microbiol.">
        <title>Complete genome sequence of Corynebacterium casei LMG S-19264T (=DSM 44701T), isolated from a smear-ripened cheese.</title>
        <authorList>
            <consortium name="US DOE Joint Genome Institute (JGI-PGF)"/>
            <person name="Walter F."/>
            <person name="Albersmeier A."/>
            <person name="Kalinowski J."/>
            <person name="Ruckert C."/>
        </authorList>
    </citation>
    <scope>NUCLEOTIDE SEQUENCE</scope>
    <source>
        <strain evidence="9">JCM 10088</strain>
    </source>
</reference>
<dbReference type="CDD" id="cd06560">
    <property type="entry name" value="PriL"/>
    <property type="match status" value="1"/>
</dbReference>
<dbReference type="HAMAP" id="MF_00701">
    <property type="entry name" value="DNA_primase_lrg_arc"/>
    <property type="match status" value="1"/>
</dbReference>
<feature type="binding site" evidence="7">
    <location>
        <position position="243"/>
    </location>
    <ligand>
        <name>[4Fe-4S] cluster</name>
        <dbReference type="ChEBI" id="CHEBI:49883"/>
    </ligand>
</feature>
<comment type="function">
    <text evidence="7">Regulatory subunit of DNA primase, an RNA polymerase that catalyzes the synthesis of short RNA molecules used as primers for DNA polymerase during DNA replication. Stabilizes and modulates the activity of the small subunit, increasing the rate of DNA synthesis, and conferring RNA synthesis capability. The DNA polymerase activity may enable DNA primase to also catalyze primer extension after primer synthesis. May also play a role in DNA repair.</text>
</comment>
<evidence type="ECO:0000256" key="5">
    <source>
        <dbReference type="ARBA" id="ARBA00023004"/>
    </source>
</evidence>
<gene>
    <name evidence="7" type="primary">priL</name>
    <name evidence="9" type="ORF">GCM10007981_05720</name>
</gene>